<evidence type="ECO:0000313" key="2">
    <source>
        <dbReference type="Proteomes" id="UP000615760"/>
    </source>
</evidence>
<sequence length="135" mass="15031">MLGIGWRFGGLQKEGFTVVVEGIEEMQKLKDLVDGLDYADTSVTVLKYADEEKAEALLIKKIIDKAKMRASVLAANSGLKVGDIIEITEINEYDDPMTNMMGMYSELLKLQQKKGSNENYTGSLSKGFRIKFIAK</sequence>
<dbReference type="Gene3D" id="3.30.110.170">
    <property type="entry name" value="Protein of unknown function (DUF541), domain 1"/>
    <property type="match status" value="1"/>
</dbReference>
<dbReference type="Pfam" id="PF04402">
    <property type="entry name" value="SIMPL"/>
    <property type="match status" value="1"/>
</dbReference>
<accession>A0ABQ1JZG4</accession>
<protein>
    <submittedName>
        <fullName evidence="1">Uncharacterized protein</fullName>
    </submittedName>
</protein>
<dbReference type="Gene3D" id="3.30.70.2970">
    <property type="entry name" value="Protein of unknown function (DUF541), domain 2"/>
    <property type="match status" value="1"/>
</dbReference>
<evidence type="ECO:0000313" key="1">
    <source>
        <dbReference type="EMBL" id="GGB78520.1"/>
    </source>
</evidence>
<dbReference type="Proteomes" id="UP000615760">
    <property type="component" value="Unassembled WGS sequence"/>
</dbReference>
<reference evidence="2" key="1">
    <citation type="journal article" date="2019" name="Int. J. Syst. Evol. Microbiol.">
        <title>The Global Catalogue of Microorganisms (GCM) 10K type strain sequencing project: providing services to taxonomists for standard genome sequencing and annotation.</title>
        <authorList>
            <consortium name="The Broad Institute Genomics Platform"/>
            <consortium name="The Broad Institute Genome Sequencing Center for Infectious Disease"/>
            <person name="Wu L."/>
            <person name="Ma J."/>
        </authorList>
    </citation>
    <scope>NUCLEOTIDE SEQUENCE [LARGE SCALE GENOMIC DNA]</scope>
    <source>
        <strain evidence="2">CGMCC 1.15461</strain>
    </source>
</reference>
<organism evidence="1 2">
    <name type="scientific">Flavobacterium suaedae</name>
    <dbReference type="NCBI Taxonomy" id="1767027"/>
    <lineage>
        <taxon>Bacteria</taxon>
        <taxon>Pseudomonadati</taxon>
        <taxon>Bacteroidota</taxon>
        <taxon>Flavobacteriia</taxon>
        <taxon>Flavobacteriales</taxon>
        <taxon>Flavobacteriaceae</taxon>
        <taxon>Flavobacterium</taxon>
    </lineage>
</organism>
<dbReference type="InterPro" id="IPR007497">
    <property type="entry name" value="SIMPL/DUF541"/>
</dbReference>
<gene>
    <name evidence="1" type="ORF">GCM10007424_18330</name>
</gene>
<dbReference type="EMBL" id="BMJE01000004">
    <property type="protein sequence ID" value="GGB78520.1"/>
    <property type="molecule type" value="Genomic_DNA"/>
</dbReference>
<name>A0ABQ1JZG4_9FLAO</name>
<comment type="caution">
    <text evidence="1">The sequence shown here is derived from an EMBL/GenBank/DDBJ whole genome shotgun (WGS) entry which is preliminary data.</text>
</comment>
<keyword evidence="2" id="KW-1185">Reference proteome</keyword>
<dbReference type="RefSeq" id="WP_188620979.1">
    <property type="nucleotide sequence ID" value="NZ_BMJE01000004.1"/>
</dbReference>
<proteinExistence type="predicted"/>